<gene>
    <name evidence="1" type="ORF">EJ02DRAFT_516256</name>
</gene>
<proteinExistence type="predicted"/>
<organism evidence="1 2">
    <name type="scientific">Clathrospora elynae</name>
    <dbReference type="NCBI Taxonomy" id="706981"/>
    <lineage>
        <taxon>Eukaryota</taxon>
        <taxon>Fungi</taxon>
        <taxon>Dikarya</taxon>
        <taxon>Ascomycota</taxon>
        <taxon>Pezizomycotina</taxon>
        <taxon>Dothideomycetes</taxon>
        <taxon>Pleosporomycetidae</taxon>
        <taxon>Pleosporales</taxon>
        <taxon>Diademaceae</taxon>
        <taxon>Clathrospora</taxon>
    </lineage>
</organism>
<dbReference type="EMBL" id="ML976239">
    <property type="protein sequence ID" value="KAF1935740.1"/>
    <property type="molecule type" value="Genomic_DNA"/>
</dbReference>
<evidence type="ECO:0000313" key="1">
    <source>
        <dbReference type="EMBL" id="KAF1935740.1"/>
    </source>
</evidence>
<protein>
    <submittedName>
        <fullName evidence="1">Uncharacterized protein</fullName>
    </submittedName>
</protein>
<keyword evidence="2" id="KW-1185">Reference proteome</keyword>
<dbReference type="OrthoDB" id="10534797at2759"/>
<dbReference type="Proteomes" id="UP000800038">
    <property type="component" value="Unassembled WGS sequence"/>
</dbReference>
<dbReference type="AlphaFoldDB" id="A0A6A5S812"/>
<name>A0A6A5S812_9PLEO</name>
<sequence length="163" mass="18374">MASNVIFGLSRIDVWYMHEMKRASATWRELYDSLPPDFSHDEVWDAVVINPIFINNPVWVIDAGASHSNFLEALEPHDLPRLTDAQNSETGALLPLTFATYPPMCERTLGTVFQLPSPDAIYNQDKEKERRMGGYPVLFEWAHGPRAAGGRSERLKEATRSAA</sequence>
<reference evidence="1" key="1">
    <citation type="journal article" date="2020" name="Stud. Mycol.">
        <title>101 Dothideomycetes genomes: a test case for predicting lifestyles and emergence of pathogens.</title>
        <authorList>
            <person name="Haridas S."/>
            <person name="Albert R."/>
            <person name="Binder M."/>
            <person name="Bloem J."/>
            <person name="Labutti K."/>
            <person name="Salamov A."/>
            <person name="Andreopoulos B."/>
            <person name="Baker S."/>
            <person name="Barry K."/>
            <person name="Bills G."/>
            <person name="Bluhm B."/>
            <person name="Cannon C."/>
            <person name="Castanera R."/>
            <person name="Culley D."/>
            <person name="Daum C."/>
            <person name="Ezra D."/>
            <person name="Gonzalez J."/>
            <person name="Henrissat B."/>
            <person name="Kuo A."/>
            <person name="Liang C."/>
            <person name="Lipzen A."/>
            <person name="Lutzoni F."/>
            <person name="Magnuson J."/>
            <person name="Mondo S."/>
            <person name="Nolan M."/>
            <person name="Ohm R."/>
            <person name="Pangilinan J."/>
            <person name="Park H.-J."/>
            <person name="Ramirez L."/>
            <person name="Alfaro M."/>
            <person name="Sun H."/>
            <person name="Tritt A."/>
            <person name="Yoshinaga Y."/>
            <person name="Zwiers L.-H."/>
            <person name="Turgeon B."/>
            <person name="Goodwin S."/>
            <person name="Spatafora J."/>
            <person name="Crous P."/>
            <person name="Grigoriev I."/>
        </authorList>
    </citation>
    <scope>NUCLEOTIDE SEQUENCE</scope>
    <source>
        <strain evidence="1">CBS 161.51</strain>
    </source>
</reference>
<evidence type="ECO:0000313" key="2">
    <source>
        <dbReference type="Proteomes" id="UP000800038"/>
    </source>
</evidence>
<accession>A0A6A5S812</accession>